<proteinExistence type="predicted"/>
<feature type="compositionally biased region" description="Basic and acidic residues" evidence="1">
    <location>
        <begin position="93"/>
        <end position="105"/>
    </location>
</feature>
<feature type="compositionally biased region" description="Polar residues" evidence="1">
    <location>
        <begin position="183"/>
        <end position="195"/>
    </location>
</feature>
<sequence length="322" mass="35435">MVGGGSRRDEGSLVLNNTNVFAALDTLKKKKKSDKDRKTKGSSTKSQGQSTKTEAQVFWAPAPLNAKSWADVDDDDDYYATTAPPQSVWSVPEPHHSKDVQHGNFEDSESEEDILDEGDDEVEEEHDHEPEESVKSEPEVKKETDVSVPPPKEVERQLTKKERKKKELAELEALLADFGVAPKQSNDGQEESQGAPQDKKGVETDGDVEKKENANAESKTSKKKKKKDKASKEVKESQDQPNSSETNNGPALASGSENVEVDKSTVDVKERLKKVASTKKKKSNKEMDAAARAAAQEAAARSARLAAAKKKEKNHYNQQPVR</sequence>
<dbReference type="STRING" id="3821.A0A151SQU0"/>
<organism evidence="2 3">
    <name type="scientific">Cajanus cajan</name>
    <name type="common">Pigeon pea</name>
    <name type="synonym">Cajanus indicus</name>
    <dbReference type="NCBI Taxonomy" id="3821"/>
    <lineage>
        <taxon>Eukaryota</taxon>
        <taxon>Viridiplantae</taxon>
        <taxon>Streptophyta</taxon>
        <taxon>Embryophyta</taxon>
        <taxon>Tracheophyta</taxon>
        <taxon>Spermatophyta</taxon>
        <taxon>Magnoliopsida</taxon>
        <taxon>eudicotyledons</taxon>
        <taxon>Gunneridae</taxon>
        <taxon>Pentapetalae</taxon>
        <taxon>rosids</taxon>
        <taxon>fabids</taxon>
        <taxon>Fabales</taxon>
        <taxon>Fabaceae</taxon>
        <taxon>Papilionoideae</taxon>
        <taxon>50 kb inversion clade</taxon>
        <taxon>NPAAA clade</taxon>
        <taxon>indigoferoid/millettioid clade</taxon>
        <taxon>Phaseoleae</taxon>
        <taxon>Cajanus</taxon>
    </lineage>
</organism>
<feature type="region of interest" description="Disordered" evidence="1">
    <location>
        <begin position="25"/>
        <end position="164"/>
    </location>
</feature>
<protein>
    <submittedName>
        <fullName evidence="2">Uncharacterized protein</fullName>
    </submittedName>
</protein>
<accession>A0A151SQU0</accession>
<dbReference type="PANTHER" id="PTHR31365:SF15">
    <property type="entry name" value="EXPRESSED PROTEIN"/>
    <property type="match status" value="1"/>
</dbReference>
<dbReference type="AlphaFoldDB" id="A0A151SQU0"/>
<keyword evidence="3" id="KW-1185">Reference proteome</keyword>
<name>A0A151SQU0_CAJCA</name>
<feature type="compositionally biased region" description="Basic and acidic residues" evidence="1">
    <location>
        <begin position="197"/>
        <end position="214"/>
    </location>
</feature>
<dbReference type="PANTHER" id="PTHR31365">
    <property type="entry name" value="EXPRESSED PROTEIN"/>
    <property type="match status" value="1"/>
</dbReference>
<gene>
    <name evidence="2" type="ORF">KK1_003448</name>
</gene>
<feature type="compositionally biased region" description="Basic and acidic residues" evidence="1">
    <location>
        <begin position="260"/>
        <end position="270"/>
    </location>
</feature>
<feature type="compositionally biased region" description="Polar residues" evidence="1">
    <location>
        <begin position="239"/>
        <end position="249"/>
    </location>
</feature>
<dbReference type="OrthoDB" id="693363at2759"/>
<dbReference type="OMA" id="PEQINEG"/>
<feature type="compositionally biased region" description="Basic and acidic residues" evidence="1">
    <location>
        <begin position="125"/>
        <end position="145"/>
    </location>
</feature>
<feature type="region of interest" description="Disordered" evidence="1">
    <location>
        <begin position="178"/>
        <end position="322"/>
    </location>
</feature>
<evidence type="ECO:0000256" key="1">
    <source>
        <dbReference type="SAM" id="MobiDB-lite"/>
    </source>
</evidence>
<feature type="compositionally biased region" description="Low complexity" evidence="1">
    <location>
        <begin position="41"/>
        <end position="53"/>
    </location>
</feature>
<feature type="compositionally biased region" description="Low complexity" evidence="1">
    <location>
        <begin position="290"/>
        <end position="306"/>
    </location>
</feature>
<feature type="compositionally biased region" description="Acidic residues" evidence="1">
    <location>
        <begin position="106"/>
        <end position="124"/>
    </location>
</feature>
<feature type="compositionally biased region" description="Basic and acidic residues" evidence="1">
    <location>
        <begin position="152"/>
        <end position="164"/>
    </location>
</feature>
<dbReference type="Gramene" id="C.cajan_03370.t">
    <property type="protein sequence ID" value="C.cajan_03370.t"/>
    <property type="gene ID" value="C.cajan_03370"/>
</dbReference>
<reference evidence="2 3" key="1">
    <citation type="journal article" date="2012" name="Nat. Biotechnol.">
        <title>Draft genome sequence of pigeonpea (Cajanus cajan), an orphan legume crop of resource-poor farmers.</title>
        <authorList>
            <person name="Varshney R.K."/>
            <person name="Chen W."/>
            <person name="Li Y."/>
            <person name="Bharti A.K."/>
            <person name="Saxena R.K."/>
            <person name="Schlueter J.A."/>
            <person name="Donoghue M.T."/>
            <person name="Azam S."/>
            <person name="Fan G."/>
            <person name="Whaley A.M."/>
            <person name="Farmer A.D."/>
            <person name="Sheridan J."/>
            <person name="Iwata A."/>
            <person name="Tuteja R."/>
            <person name="Penmetsa R.V."/>
            <person name="Wu W."/>
            <person name="Upadhyaya H.D."/>
            <person name="Yang S.P."/>
            <person name="Shah T."/>
            <person name="Saxena K.B."/>
            <person name="Michael T."/>
            <person name="McCombie W.R."/>
            <person name="Yang B."/>
            <person name="Zhang G."/>
            <person name="Yang H."/>
            <person name="Wang J."/>
            <person name="Spillane C."/>
            <person name="Cook D.R."/>
            <person name="May G.D."/>
            <person name="Xu X."/>
            <person name="Jackson S.A."/>
        </authorList>
    </citation>
    <scope>NUCLEOTIDE SEQUENCE [LARGE SCALE GENOMIC DNA]</scope>
    <source>
        <strain evidence="3">cv. Asha</strain>
    </source>
</reference>
<evidence type="ECO:0000313" key="2">
    <source>
        <dbReference type="EMBL" id="KYP57190.1"/>
    </source>
</evidence>
<feature type="compositionally biased region" description="Basic residues" evidence="1">
    <location>
        <begin position="271"/>
        <end position="283"/>
    </location>
</feature>
<dbReference type="Proteomes" id="UP000075243">
    <property type="component" value="Chromosome 11"/>
</dbReference>
<evidence type="ECO:0000313" key="3">
    <source>
        <dbReference type="Proteomes" id="UP000075243"/>
    </source>
</evidence>
<dbReference type="EMBL" id="CM003613">
    <property type="protein sequence ID" value="KYP57190.1"/>
    <property type="molecule type" value="Genomic_DNA"/>
</dbReference>